<protein>
    <submittedName>
        <fullName evidence="7">Insulinase family protein</fullName>
    </submittedName>
</protein>
<dbReference type="AlphaFoldDB" id="A0A941E1L3"/>
<evidence type="ECO:0000259" key="5">
    <source>
        <dbReference type="Pfam" id="PF00675"/>
    </source>
</evidence>
<evidence type="ECO:0000259" key="6">
    <source>
        <dbReference type="Pfam" id="PF05193"/>
    </source>
</evidence>
<feature type="domain" description="Peptidase M16 N-terminal" evidence="5">
    <location>
        <begin position="548"/>
        <end position="645"/>
    </location>
</feature>
<evidence type="ECO:0000256" key="2">
    <source>
        <dbReference type="ARBA" id="ARBA00007261"/>
    </source>
</evidence>
<evidence type="ECO:0000256" key="1">
    <source>
        <dbReference type="ARBA" id="ARBA00001947"/>
    </source>
</evidence>
<sequence>MKLKPICLTLALAFGALNAPLSVSAADAKVATKATAKVSPAVNYTSVEGITEYRLANGMRVLLAPDASKPTTTVNVTYLVGSRHESYGETGMAHLLEHLLFKGTKTSGNLMDQLSKRGMQFNGTTFYDRTNYYETFPASEDNLQWALSMEADRMINSKIARSDLDTEFSVVRNEMEIGENNPFRVLWKQLAAVSFDWHNYGNNTIGARADVEGVKIENLQGFYRKFYQPDNAVLMVAGKFDTEKTLAYIEKTFGVIAKPTRQLEKTWTREQARDGVREVTVRRVTDQQMAAVLYPTAPGSHADAAALAALGDILGSAPNGRLHKQLVETKQAVGVGNIVFQLAEPGYSMYLTMLSKDQSVDTAKKTLIETVEGLSANPVTEAELKRAKTNLLNELEKTINDPQRLCVSMSESIALGDWRLFFLQRDRVEALSLADINRVAKNYFKADNRSFGQFIPVAAPDRAEIPDVPDVAKLVDGYKGRAKVAAGETFDATPANIDKRTEKFNLANGAKVALLSKKTRGETVSGRLSLHLGNETSLFGQKVPADLAADMLMRGSSQFTRAELDTKLGELKAKLNVSGSGQNVTVSFDTVRANLPALLDVLREVLRAPSFATNEFELLIKENLSALESARSEPQSVVSEAMKAKKNAPYKKGDIRYSSTIDESIAEYSATKLDAVKDFYKNFYGASNAELSLVGDFDVASVKAKLATVIGDWKSASPFTRIPTLAIPAESASVKLETPDKANAIYMAELPFELNDRAPEYPALLVADNVLGGGIKSRLFGRIRQKEGISYGVGSFVSVPALDKTATFAISAMFAPQNLERLQNAIKEELAVFVKDGITAAELADAKQALAQTYALRRAQDPALAGALRNQLYLGRSMAFDAELDAKIAALTLDQVNAAIRQFVKPEQIAHYYAGDFAGAAKKAAAK</sequence>
<dbReference type="GO" id="GO:0006508">
    <property type="term" value="P:proteolysis"/>
    <property type="evidence" value="ECO:0007669"/>
    <property type="project" value="InterPro"/>
</dbReference>
<feature type="domain" description="Peptidase M16 C-terminal" evidence="6">
    <location>
        <begin position="215"/>
        <end position="391"/>
    </location>
</feature>
<feature type="chain" id="PRO_5037487594" evidence="4">
    <location>
        <begin position="26"/>
        <end position="927"/>
    </location>
</feature>
<feature type="signal peptide" evidence="4">
    <location>
        <begin position="1"/>
        <end position="25"/>
    </location>
</feature>
<dbReference type="EMBL" id="JAGSPJ010000001">
    <property type="protein sequence ID" value="MBR7799301.1"/>
    <property type="molecule type" value="Genomic_DNA"/>
</dbReference>
<dbReference type="InterPro" id="IPR011249">
    <property type="entry name" value="Metalloenz_LuxS/M16"/>
</dbReference>
<dbReference type="Gene3D" id="3.30.830.10">
    <property type="entry name" value="Metalloenzyme, LuxS/M16 peptidase-like"/>
    <property type="match status" value="4"/>
</dbReference>
<dbReference type="Pfam" id="PF05193">
    <property type="entry name" value="Peptidase_M16_C"/>
    <property type="match status" value="2"/>
</dbReference>
<dbReference type="PANTHER" id="PTHR11851">
    <property type="entry name" value="METALLOPROTEASE"/>
    <property type="match status" value="1"/>
</dbReference>
<evidence type="ECO:0000313" key="7">
    <source>
        <dbReference type="EMBL" id="MBR7799301.1"/>
    </source>
</evidence>
<organism evidence="7 8">
    <name type="scientific">Undibacterium fentianense</name>
    <dbReference type="NCBI Taxonomy" id="2828728"/>
    <lineage>
        <taxon>Bacteria</taxon>
        <taxon>Pseudomonadati</taxon>
        <taxon>Pseudomonadota</taxon>
        <taxon>Betaproteobacteria</taxon>
        <taxon>Burkholderiales</taxon>
        <taxon>Oxalobacteraceae</taxon>
        <taxon>Undibacterium</taxon>
    </lineage>
</organism>
<evidence type="ECO:0000313" key="8">
    <source>
        <dbReference type="Proteomes" id="UP000678545"/>
    </source>
</evidence>
<dbReference type="RefSeq" id="WP_212674395.1">
    <property type="nucleotide sequence ID" value="NZ_JAGSPJ010000001.1"/>
</dbReference>
<proteinExistence type="inferred from homology"/>
<accession>A0A941E1L3</accession>
<feature type="domain" description="Peptidase M16 C-terminal" evidence="6">
    <location>
        <begin position="673"/>
        <end position="850"/>
    </location>
</feature>
<evidence type="ECO:0000256" key="4">
    <source>
        <dbReference type="SAM" id="SignalP"/>
    </source>
</evidence>
<dbReference type="PANTHER" id="PTHR11851:SF49">
    <property type="entry name" value="MITOCHONDRIAL-PROCESSING PEPTIDASE SUBUNIT ALPHA"/>
    <property type="match status" value="1"/>
</dbReference>
<dbReference type="Proteomes" id="UP000678545">
    <property type="component" value="Unassembled WGS sequence"/>
</dbReference>
<gene>
    <name evidence="7" type="ORF">KDM90_04745</name>
</gene>
<evidence type="ECO:0000256" key="3">
    <source>
        <dbReference type="RuleBase" id="RU004447"/>
    </source>
</evidence>
<comment type="caution">
    <text evidence="7">The sequence shown here is derived from an EMBL/GenBank/DDBJ whole genome shotgun (WGS) entry which is preliminary data.</text>
</comment>
<reference evidence="7" key="1">
    <citation type="submission" date="2021-04" db="EMBL/GenBank/DDBJ databases">
        <title>novel species isolated from subtropical streams in China.</title>
        <authorList>
            <person name="Lu H."/>
        </authorList>
    </citation>
    <scope>NUCLEOTIDE SEQUENCE</scope>
    <source>
        <strain evidence="7">FT137W</strain>
    </source>
</reference>
<name>A0A941E1L3_9BURK</name>
<dbReference type="InterPro" id="IPR007863">
    <property type="entry name" value="Peptidase_M16_C"/>
</dbReference>
<dbReference type="InterPro" id="IPR050361">
    <property type="entry name" value="MPP/UQCRC_Complex"/>
</dbReference>
<dbReference type="GO" id="GO:0046872">
    <property type="term" value="F:metal ion binding"/>
    <property type="evidence" value="ECO:0007669"/>
    <property type="project" value="InterPro"/>
</dbReference>
<dbReference type="InterPro" id="IPR011765">
    <property type="entry name" value="Pept_M16_N"/>
</dbReference>
<dbReference type="SUPFAM" id="SSF63411">
    <property type="entry name" value="LuxS/MPP-like metallohydrolase"/>
    <property type="match status" value="4"/>
</dbReference>
<feature type="domain" description="Peptidase M16 N-terminal" evidence="5">
    <location>
        <begin position="60"/>
        <end position="206"/>
    </location>
</feature>
<dbReference type="InterPro" id="IPR001431">
    <property type="entry name" value="Pept_M16_Zn_BS"/>
</dbReference>
<keyword evidence="8" id="KW-1185">Reference proteome</keyword>
<comment type="similarity">
    <text evidence="2 3">Belongs to the peptidase M16 family.</text>
</comment>
<keyword evidence="4" id="KW-0732">Signal</keyword>
<dbReference type="Pfam" id="PF00675">
    <property type="entry name" value="Peptidase_M16"/>
    <property type="match status" value="2"/>
</dbReference>
<dbReference type="GO" id="GO:0004222">
    <property type="term" value="F:metalloendopeptidase activity"/>
    <property type="evidence" value="ECO:0007669"/>
    <property type="project" value="InterPro"/>
</dbReference>
<dbReference type="PROSITE" id="PS00143">
    <property type="entry name" value="INSULINASE"/>
    <property type="match status" value="1"/>
</dbReference>
<comment type="cofactor">
    <cofactor evidence="1">
        <name>Zn(2+)</name>
        <dbReference type="ChEBI" id="CHEBI:29105"/>
    </cofactor>
</comment>